<reference evidence="2 3" key="1">
    <citation type="submission" date="2015-03" db="EMBL/GenBank/DDBJ databases">
        <authorList>
            <consortium name="Pathogen Informatics"/>
        </authorList>
    </citation>
    <scope>NUCLEOTIDE SEQUENCE [LARGE SCALE GENOMIC DNA]</scope>
    <source>
        <strain evidence="2 3">D00501624</strain>
    </source>
</reference>
<accession>A0A655FYW8</accession>
<evidence type="ECO:0000256" key="1">
    <source>
        <dbReference type="SAM" id="MobiDB-lite"/>
    </source>
</evidence>
<feature type="region of interest" description="Disordered" evidence="1">
    <location>
        <begin position="19"/>
        <end position="67"/>
    </location>
</feature>
<dbReference type="AlphaFoldDB" id="A0A655FYW8"/>
<gene>
    <name evidence="2" type="ORF">ERS007661_04050</name>
</gene>
<feature type="compositionally biased region" description="Low complexity" evidence="1">
    <location>
        <begin position="19"/>
        <end position="46"/>
    </location>
</feature>
<evidence type="ECO:0000313" key="2">
    <source>
        <dbReference type="EMBL" id="CNW51515.1"/>
    </source>
</evidence>
<dbReference type="EMBL" id="CQQC01002109">
    <property type="protein sequence ID" value="CNW51515.1"/>
    <property type="molecule type" value="Genomic_DNA"/>
</dbReference>
<evidence type="ECO:0000313" key="3">
    <source>
        <dbReference type="Proteomes" id="UP000039217"/>
    </source>
</evidence>
<organism evidence="2 3">
    <name type="scientific">Mycobacterium tuberculosis</name>
    <dbReference type="NCBI Taxonomy" id="1773"/>
    <lineage>
        <taxon>Bacteria</taxon>
        <taxon>Bacillati</taxon>
        <taxon>Actinomycetota</taxon>
        <taxon>Actinomycetes</taxon>
        <taxon>Mycobacteriales</taxon>
        <taxon>Mycobacteriaceae</taxon>
        <taxon>Mycobacterium</taxon>
        <taxon>Mycobacterium tuberculosis complex</taxon>
    </lineage>
</organism>
<proteinExistence type="predicted"/>
<protein>
    <submittedName>
        <fullName evidence="2">Uncharacterized protein</fullName>
    </submittedName>
</protein>
<dbReference type="Proteomes" id="UP000039217">
    <property type="component" value="Unassembled WGS sequence"/>
</dbReference>
<sequence>MILRLGSIARASCAASLASASRSTRHSSNGRCASSRASSSKSSTSSPIRLASLSIRDSSMPTSRAAPCRYSSAKPRIVVNGVRSSWLASVMNCRIRSSESRAFSAEDSADATAR</sequence>
<name>A0A655FYW8_MYCTX</name>